<dbReference type="AlphaFoldDB" id="A0A1I4U7T3"/>
<evidence type="ECO:0000313" key="2">
    <source>
        <dbReference type="Proteomes" id="UP000199048"/>
    </source>
</evidence>
<dbReference type="EMBL" id="FOTK01000064">
    <property type="protein sequence ID" value="SFM84763.1"/>
    <property type="molecule type" value="Genomic_DNA"/>
</dbReference>
<dbReference type="STRING" id="582667.SAMN05192568_10649"/>
<reference evidence="2" key="1">
    <citation type="submission" date="2016-10" db="EMBL/GenBank/DDBJ databases">
        <authorList>
            <person name="Varghese N."/>
            <person name="Submissions S."/>
        </authorList>
    </citation>
    <scope>NUCLEOTIDE SEQUENCE [LARGE SCALE GENOMIC DNA]</scope>
    <source>
        <strain evidence="2">BL36</strain>
    </source>
</reference>
<dbReference type="OrthoDB" id="41260at407"/>
<protein>
    <submittedName>
        <fullName evidence="1">Uncharacterized protein</fullName>
    </submittedName>
</protein>
<organism evidence="1 2">
    <name type="scientific">Methylobacterium pseudosasicola</name>
    <dbReference type="NCBI Taxonomy" id="582667"/>
    <lineage>
        <taxon>Bacteria</taxon>
        <taxon>Pseudomonadati</taxon>
        <taxon>Pseudomonadota</taxon>
        <taxon>Alphaproteobacteria</taxon>
        <taxon>Hyphomicrobiales</taxon>
        <taxon>Methylobacteriaceae</taxon>
        <taxon>Methylobacterium</taxon>
    </lineage>
</organism>
<sequence length="164" mass="18405">MSRSGTSIDATLGGLQRTAAALAINTLTDIRAQRWLARRLPAACGYLERRTLRPAPFGDPADPFGDGYRPDHTIYLDHPVYKQALVRSELSDRKAAAAHRRGEIVEFFFSRQVPPTLDVIVAWLNDLPEYDPLVLDKLSRLTWARAEVRAGRWHQLQMNGGAAR</sequence>
<accession>A0A1I4U7T3</accession>
<dbReference type="Proteomes" id="UP000199048">
    <property type="component" value="Unassembled WGS sequence"/>
</dbReference>
<keyword evidence="2" id="KW-1185">Reference proteome</keyword>
<gene>
    <name evidence="1" type="ORF">SAMN05192568_10649</name>
</gene>
<name>A0A1I4U7T3_9HYPH</name>
<dbReference type="RefSeq" id="WP_092046637.1">
    <property type="nucleotide sequence ID" value="NZ_FOTK01000064.1"/>
</dbReference>
<evidence type="ECO:0000313" key="1">
    <source>
        <dbReference type="EMBL" id="SFM84763.1"/>
    </source>
</evidence>
<proteinExistence type="predicted"/>